<dbReference type="PROSITE" id="PS00455">
    <property type="entry name" value="AMP_BINDING"/>
    <property type="match status" value="1"/>
</dbReference>
<dbReference type="AlphaFoldDB" id="A0A6M4H3C9"/>
<dbReference type="GO" id="GO:0005524">
    <property type="term" value="F:ATP binding"/>
    <property type="evidence" value="ECO:0007669"/>
    <property type="project" value="UniProtKB-KW"/>
</dbReference>
<evidence type="ECO:0000256" key="1">
    <source>
        <dbReference type="ARBA" id="ARBA00022741"/>
    </source>
</evidence>
<keyword evidence="5" id="KW-1185">Reference proteome</keyword>
<dbReference type="PANTHER" id="PTHR43272:SF33">
    <property type="entry name" value="AMP-BINDING DOMAIN-CONTAINING PROTEIN-RELATED"/>
    <property type="match status" value="1"/>
</dbReference>
<dbReference type="Pfam" id="PF00501">
    <property type="entry name" value="AMP-binding"/>
    <property type="match status" value="1"/>
</dbReference>
<dbReference type="InterPro" id="IPR000873">
    <property type="entry name" value="AMP-dep_synth/lig_dom"/>
</dbReference>
<evidence type="ECO:0000256" key="2">
    <source>
        <dbReference type="ARBA" id="ARBA00022840"/>
    </source>
</evidence>
<evidence type="ECO:0000259" key="3">
    <source>
        <dbReference type="Pfam" id="PF00501"/>
    </source>
</evidence>
<dbReference type="Gene3D" id="3.40.50.12780">
    <property type="entry name" value="N-terminal domain of ligase-like"/>
    <property type="match status" value="1"/>
</dbReference>
<organism evidence="4 5">
    <name type="scientific">Usitatibacter palustris</name>
    <dbReference type="NCBI Taxonomy" id="2732487"/>
    <lineage>
        <taxon>Bacteria</taxon>
        <taxon>Pseudomonadati</taxon>
        <taxon>Pseudomonadota</taxon>
        <taxon>Betaproteobacteria</taxon>
        <taxon>Nitrosomonadales</taxon>
        <taxon>Usitatibacteraceae</taxon>
        <taxon>Usitatibacter</taxon>
    </lineage>
</organism>
<dbReference type="EC" id="6.2.1.3" evidence="4"/>
<dbReference type="GO" id="GO:0004467">
    <property type="term" value="F:long-chain fatty acid-CoA ligase activity"/>
    <property type="evidence" value="ECO:0007669"/>
    <property type="project" value="UniProtKB-EC"/>
</dbReference>
<feature type="domain" description="AMP-dependent synthetase/ligase" evidence="3">
    <location>
        <begin position="17"/>
        <end position="423"/>
    </location>
</feature>
<dbReference type="Proteomes" id="UP000503096">
    <property type="component" value="Chromosome"/>
</dbReference>
<dbReference type="Pfam" id="PF23562">
    <property type="entry name" value="AMP-binding_C_3"/>
    <property type="match status" value="1"/>
</dbReference>
<reference evidence="4 5" key="1">
    <citation type="submission" date="2020-04" db="EMBL/GenBank/DDBJ databases">
        <title>Usitatibacter rugosus gen. nov., sp. nov. and Usitatibacter palustris sp. nov., novel members of Usitatibacteraceae fam. nov. within the order Nitrosomonadales isolated from soil.</title>
        <authorList>
            <person name="Huber K.J."/>
            <person name="Neumann-Schaal M."/>
            <person name="Geppert A."/>
            <person name="Luckner M."/>
            <person name="Wanner G."/>
            <person name="Overmann J."/>
        </authorList>
    </citation>
    <scope>NUCLEOTIDE SEQUENCE [LARGE SCALE GENOMIC DNA]</scope>
    <source>
        <strain evidence="4 5">Swamp67</strain>
    </source>
</reference>
<dbReference type="KEGG" id="upl:DSM104440_00722"/>
<sequence length="583" mass="64028">MQYVPILATDSIADAFAKRVALSPDKAAYREYDAPSQSWRERTWSDMAGQVGRVRAAFATEGLAPRDRVAIMLRNCPEWVAFDIGAHAQGLVVVPLFVDDRPENFAYILNDAGVKVLLVEGEEHLKRLDEVRAQLGSLQRIITVKPVADRGDAAVRSLDQWLPAEPAGETRPIVDGHSLATIVYTSGTTGKPKGVMLTHQNMLQNVKSALGAYDVYPDDVLLSFLPLSHMFERTVGYYLTLVSGSVVAFARSIPQLSEDFKTVRPTIIVSVPRIFERLHAGVHASLAEASPAKRRLFDFAHHVGWSRFEWQQGRGPFKASFVLWPLLKLLVADKLLERMGGRLRLCVSGGAALNPEIAHTFIGLGLPICQGYGLSEASPIVSANRLDRNDPASIGLPLPGIEVAIGENGALMVKGPNVMLGYWNNPEATKQVLGDDGWLNTGDQARKDPNGFLYITGRIKEIIVLGNGEKVPPVDMELAIQLDPLFEHVMIVGEGKPYLAALVVLNAEQWAKVPEADRTDKAVTARIAKLIKGFPGYAQIRRVALLTDKWTVDNGLLTPTLKLRRSVILERLRAQVDALYKGH</sequence>
<dbReference type="EMBL" id="CP053073">
    <property type="protein sequence ID" value="QJR13930.1"/>
    <property type="molecule type" value="Genomic_DNA"/>
</dbReference>
<evidence type="ECO:0000313" key="4">
    <source>
        <dbReference type="EMBL" id="QJR13930.1"/>
    </source>
</evidence>
<dbReference type="SUPFAM" id="SSF56801">
    <property type="entry name" value="Acetyl-CoA synthetase-like"/>
    <property type="match status" value="1"/>
</dbReference>
<gene>
    <name evidence="4" type="ORF">DSM104440_00722</name>
</gene>
<proteinExistence type="predicted"/>
<name>A0A6M4H3C9_9PROT</name>
<keyword evidence="2" id="KW-0067">ATP-binding</keyword>
<dbReference type="GO" id="GO:0016020">
    <property type="term" value="C:membrane"/>
    <property type="evidence" value="ECO:0007669"/>
    <property type="project" value="TreeGrafter"/>
</dbReference>
<dbReference type="InterPro" id="IPR042099">
    <property type="entry name" value="ANL_N_sf"/>
</dbReference>
<dbReference type="InterPro" id="IPR020845">
    <property type="entry name" value="AMP-binding_CS"/>
</dbReference>
<dbReference type="PANTHER" id="PTHR43272">
    <property type="entry name" value="LONG-CHAIN-FATTY-ACID--COA LIGASE"/>
    <property type="match status" value="1"/>
</dbReference>
<keyword evidence="1" id="KW-0547">Nucleotide-binding</keyword>
<protein>
    <submittedName>
        <fullName evidence="4">Long-chain-fatty-acid--CoA ligase FadD15</fullName>
        <ecNumber evidence="4">6.2.1.3</ecNumber>
    </submittedName>
</protein>
<evidence type="ECO:0000313" key="5">
    <source>
        <dbReference type="Proteomes" id="UP000503096"/>
    </source>
</evidence>
<accession>A0A6M4H3C9</accession>
<dbReference type="InParanoid" id="A0A6M4H3C9"/>
<dbReference type="CDD" id="cd05907">
    <property type="entry name" value="VL_LC_FACS_like"/>
    <property type="match status" value="1"/>
</dbReference>
<keyword evidence="4" id="KW-0436">Ligase</keyword>
<dbReference type="RefSeq" id="WP_171160688.1">
    <property type="nucleotide sequence ID" value="NZ_CP053073.1"/>
</dbReference>